<organism evidence="2 3">
    <name type="scientific">Adineta ricciae</name>
    <name type="common">Rotifer</name>
    <dbReference type="NCBI Taxonomy" id="249248"/>
    <lineage>
        <taxon>Eukaryota</taxon>
        <taxon>Metazoa</taxon>
        <taxon>Spiralia</taxon>
        <taxon>Gnathifera</taxon>
        <taxon>Rotifera</taxon>
        <taxon>Eurotatoria</taxon>
        <taxon>Bdelloidea</taxon>
        <taxon>Adinetida</taxon>
        <taxon>Adinetidae</taxon>
        <taxon>Adineta</taxon>
    </lineage>
</organism>
<dbReference type="AlphaFoldDB" id="A0A814BXA1"/>
<accession>A0A814BXA1</accession>
<dbReference type="EMBL" id="CAJNOR010000505">
    <property type="protein sequence ID" value="CAF0933745.1"/>
    <property type="molecule type" value="Genomic_DNA"/>
</dbReference>
<feature type="compositionally biased region" description="Basic and acidic residues" evidence="1">
    <location>
        <begin position="146"/>
        <end position="157"/>
    </location>
</feature>
<comment type="caution">
    <text evidence="2">The sequence shown here is derived from an EMBL/GenBank/DDBJ whole genome shotgun (WGS) entry which is preliminary data.</text>
</comment>
<dbReference type="Proteomes" id="UP000663828">
    <property type="component" value="Unassembled WGS sequence"/>
</dbReference>
<feature type="region of interest" description="Disordered" evidence="1">
    <location>
        <begin position="192"/>
        <end position="264"/>
    </location>
</feature>
<protein>
    <submittedName>
        <fullName evidence="2">Uncharacterized protein</fullName>
    </submittedName>
</protein>
<evidence type="ECO:0000313" key="3">
    <source>
        <dbReference type="Proteomes" id="UP000663828"/>
    </source>
</evidence>
<keyword evidence="3" id="KW-1185">Reference proteome</keyword>
<name>A0A814BXA1_ADIRI</name>
<sequence length="264" mass="30289">MSGILVGRREFREAKFRESVKKRRIGFLFSSIDFYQLTNSSSDFKSRSNDVFDKLVNLEKQHDVHAKTQTPVIITDEETSSTIPRNPTIPSHAITFKKRPADDTFTRPADKWKKYDLDDVNEHHLSSRGNQHALNDFLRTRVKSSVTKDSDHEKEEEGVQSQLIFRRPAKKPILTDDEDNQFISVRAPASIATTEDAKDNDDEDDAIPQYKLKSTRKQTRGVASTNEKKSTKSTTDSSTKTDPKEEENEDDDINDDDDDEFFEP</sequence>
<evidence type="ECO:0000256" key="1">
    <source>
        <dbReference type="SAM" id="MobiDB-lite"/>
    </source>
</evidence>
<proteinExistence type="predicted"/>
<gene>
    <name evidence="2" type="ORF">XAT740_LOCUS9726</name>
</gene>
<evidence type="ECO:0000313" key="2">
    <source>
        <dbReference type="EMBL" id="CAF0933745.1"/>
    </source>
</evidence>
<feature type="region of interest" description="Disordered" evidence="1">
    <location>
        <begin position="145"/>
        <end position="164"/>
    </location>
</feature>
<reference evidence="2" key="1">
    <citation type="submission" date="2021-02" db="EMBL/GenBank/DDBJ databases">
        <authorList>
            <person name="Nowell W R."/>
        </authorList>
    </citation>
    <scope>NUCLEOTIDE SEQUENCE</scope>
</reference>
<feature type="compositionally biased region" description="Acidic residues" evidence="1">
    <location>
        <begin position="244"/>
        <end position="264"/>
    </location>
</feature>